<dbReference type="EMBL" id="GBXM01002565">
    <property type="protein sequence ID" value="JAI06013.1"/>
    <property type="molecule type" value="Transcribed_RNA"/>
</dbReference>
<organism evidence="1">
    <name type="scientific">Anguilla anguilla</name>
    <name type="common">European freshwater eel</name>
    <name type="synonym">Muraena anguilla</name>
    <dbReference type="NCBI Taxonomy" id="7936"/>
    <lineage>
        <taxon>Eukaryota</taxon>
        <taxon>Metazoa</taxon>
        <taxon>Chordata</taxon>
        <taxon>Craniata</taxon>
        <taxon>Vertebrata</taxon>
        <taxon>Euteleostomi</taxon>
        <taxon>Actinopterygii</taxon>
        <taxon>Neopterygii</taxon>
        <taxon>Teleostei</taxon>
        <taxon>Anguilliformes</taxon>
        <taxon>Anguillidae</taxon>
        <taxon>Anguilla</taxon>
    </lineage>
</organism>
<accession>A0A0E9XTF3</accession>
<name>A0A0E9XTF3_ANGAN</name>
<evidence type="ECO:0000313" key="1">
    <source>
        <dbReference type="EMBL" id="JAI06013.1"/>
    </source>
</evidence>
<proteinExistence type="predicted"/>
<dbReference type="AlphaFoldDB" id="A0A0E9XTF3"/>
<reference evidence="1" key="2">
    <citation type="journal article" date="2015" name="Fish Shellfish Immunol.">
        <title>Early steps in the European eel (Anguilla anguilla)-Vibrio vulnificus interaction in the gills: Role of the RtxA13 toxin.</title>
        <authorList>
            <person name="Callol A."/>
            <person name="Pajuelo D."/>
            <person name="Ebbesson L."/>
            <person name="Teles M."/>
            <person name="MacKenzie S."/>
            <person name="Amaro C."/>
        </authorList>
    </citation>
    <scope>NUCLEOTIDE SEQUENCE</scope>
</reference>
<reference evidence="1" key="1">
    <citation type="submission" date="2014-11" db="EMBL/GenBank/DDBJ databases">
        <authorList>
            <person name="Amaro Gonzalez C."/>
        </authorList>
    </citation>
    <scope>NUCLEOTIDE SEQUENCE</scope>
</reference>
<protein>
    <submittedName>
        <fullName evidence="1">Uncharacterized protein</fullName>
    </submittedName>
</protein>
<sequence>MLQNSLDGASQCRWTMTRSILRKQPKTFLRQRSGMFCNGQINHLI</sequence>